<dbReference type="InterPro" id="IPR043762">
    <property type="entry name" value="DUF5708"/>
</dbReference>
<proteinExistence type="predicted"/>
<dbReference type="OrthoDB" id="3298667at2"/>
<evidence type="ECO:0000313" key="2">
    <source>
        <dbReference type="EMBL" id="TNM31720.1"/>
    </source>
</evidence>
<evidence type="ECO:0000313" key="3">
    <source>
        <dbReference type="Proteomes" id="UP000311713"/>
    </source>
</evidence>
<comment type="caution">
    <text evidence="2">The sequence shown here is derived from an EMBL/GenBank/DDBJ whole genome shotgun (WGS) entry which is preliminary data.</text>
</comment>
<accession>A0A5C4V711</accession>
<gene>
    <name evidence="2" type="ORF">FH715_09265</name>
</gene>
<dbReference type="Pfam" id="PF18969">
    <property type="entry name" value="DUF5708"/>
    <property type="match status" value="1"/>
</dbReference>
<keyword evidence="1" id="KW-1133">Transmembrane helix</keyword>
<feature type="transmembrane region" description="Helical" evidence="1">
    <location>
        <begin position="12"/>
        <end position="32"/>
    </location>
</feature>
<dbReference type="AlphaFoldDB" id="A0A5C4V711"/>
<name>A0A5C4V711_9ACTN</name>
<dbReference type="EMBL" id="VDGT01000005">
    <property type="protein sequence ID" value="TNM31720.1"/>
    <property type="molecule type" value="Genomic_DNA"/>
</dbReference>
<dbReference type="RefSeq" id="WP_139642778.1">
    <property type="nucleotide sequence ID" value="NZ_BAAAZS010000052.1"/>
</dbReference>
<evidence type="ECO:0000256" key="1">
    <source>
        <dbReference type="SAM" id="Phobius"/>
    </source>
</evidence>
<keyword evidence="1" id="KW-0812">Transmembrane</keyword>
<keyword evidence="1" id="KW-0472">Membrane</keyword>
<organism evidence="2 3">
    <name type="scientific">Streptomyces sedi</name>
    <dbReference type="NCBI Taxonomy" id="555059"/>
    <lineage>
        <taxon>Bacteria</taxon>
        <taxon>Bacillati</taxon>
        <taxon>Actinomycetota</taxon>
        <taxon>Actinomycetes</taxon>
        <taxon>Kitasatosporales</taxon>
        <taxon>Streptomycetaceae</taxon>
        <taxon>Streptomyces</taxon>
    </lineage>
</organism>
<dbReference type="Proteomes" id="UP000311713">
    <property type="component" value="Unassembled WGS sequence"/>
</dbReference>
<protein>
    <submittedName>
        <fullName evidence="2">Uncharacterized protein</fullName>
    </submittedName>
</protein>
<feature type="transmembrane region" description="Helical" evidence="1">
    <location>
        <begin position="38"/>
        <end position="57"/>
    </location>
</feature>
<sequence>MSRAGRHATEGTVTVLIGVLLWVFAGGVEVPVFELDKVGMVMVVVGIVEVAVTLVRVGHRRA</sequence>
<reference evidence="2 3" key="1">
    <citation type="submission" date="2019-06" db="EMBL/GenBank/DDBJ databases">
        <title>Draft genome of Streptomyces sedi sp. JCM16909.</title>
        <authorList>
            <person name="Klykleung N."/>
            <person name="Tanasupawat S."/>
            <person name="Kudo T."/>
            <person name="Yuki M."/>
            <person name="Ohkuma M."/>
        </authorList>
    </citation>
    <scope>NUCLEOTIDE SEQUENCE [LARGE SCALE GENOMIC DNA]</scope>
    <source>
        <strain evidence="2 3">JCM 16909</strain>
    </source>
</reference>
<keyword evidence="3" id="KW-1185">Reference proteome</keyword>